<accession>A0A6C0CL47</accession>
<organism evidence="1">
    <name type="scientific">viral metagenome</name>
    <dbReference type="NCBI Taxonomy" id="1070528"/>
    <lineage>
        <taxon>unclassified sequences</taxon>
        <taxon>metagenomes</taxon>
        <taxon>organismal metagenomes</taxon>
    </lineage>
</organism>
<sequence length="77" mass="9118">MNTYTSQSDVPLIGKYAYFNSKSKYKVYFIVNTEYNENVGCHYWLDYEKDPEPYVTCHGIITSIPLRKNVVKIENKR</sequence>
<dbReference type="EMBL" id="MN739451">
    <property type="protein sequence ID" value="QHT05191.1"/>
    <property type="molecule type" value="Genomic_DNA"/>
</dbReference>
<name>A0A6C0CL47_9ZZZZ</name>
<dbReference type="AlphaFoldDB" id="A0A6C0CL47"/>
<evidence type="ECO:0000313" key="1">
    <source>
        <dbReference type="EMBL" id="QHT05191.1"/>
    </source>
</evidence>
<reference evidence="1" key="1">
    <citation type="journal article" date="2020" name="Nature">
        <title>Giant virus diversity and host interactions through global metagenomics.</title>
        <authorList>
            <person name="Schulz F."/>
            <person name="Roux S."/>
            <person name="Paez-Espino D."/>
            <person name="Jungbluth S."/>
            <person name="Walsh D.A."/>
            <person name="Denef V.J."/>
            <person name="McMahon K.D."/>
            <person name="Konstantinidis K.T."/>
            <person name="Eloe-Fadrosh E.A."/>
            <person name="Kyrpides N.C."/>
            <person name="Woyke T."/>
        </authorList>
    </citation>
    <scope>NUCLEOTIDE SEQUENCE</scope>
    <source>
        <strain evidence="1">GVMAG-M-3300021375-17</strain>
    </source>
</reference>
<protein>
    <submittedName>
        <fullName evidence="1">Uncharacterized protein</fullName>
    </submittedName>
</protein>
<proteinExistence type="predicted"/>